<keyword evidence="2" id="KW-1185">Reference proteome</keyword>
<proteinExistence type="predicted"/>
<sequence>MASTSTSNIILREQDKIFLIGSTCNQIIGSELPSKRQALRVLFFNMRKVKLNLHKSAKLVIQEIVVFWQKARIPIRQEYNNIKKLESLYEEWRTLQKHATRKTEINKKKQECFVNELDDLFDIAHMNALDIIKIEVDRQFLLSQREKGRIGCMLGKDKNLQKTEERVITRLEAVTKRKERAYGEIEQARRTVDSEIICSTSSDSDSDTGENISNKSLDIGNTSEFLDLHTFQSRGKKNFITPKLAIALDRCKISDRDAVHILTATVEAFGIHVNDLILNRTSINRIRQRLRKDRADQLRKEFNTSEVGPVVVHWDEDSIRSICIFLIRLYIKAWFCAPIASLAPFQDLQFLKSLVDYENIHKKISQSTLKKLCGHLWYLTPETVALAFFDTNLTIETKIKMVDSIKLNNLTSEINKRIIVSPNEVTQIMKKEIYDFIYVESTSFFSRFGISTSFLEQHPSMWDENVDFQKGLEIVNTFRVTNDTAERGVKLMEEYNKVLTKNEEQKQYVLQVVKDYRRKYPNSLKTTVLNPF</sequence>
<dbReference type="EMBL" id="CARXXK010001365">
    <property type="protein sequence ID" value="CAI6375787.1"/>
    <property type="molecule type" value="Genomic_DNA"/>
</dbReference>
<reference evidence="1 2" key="1">
    <citation type="submission" date="2023-01" db="EMBL/GenBank/DDBJ databases">
        <authorList>
            <person name="Whitehead M."/>
        </authorList>
    </citation>
    <scope>NUCLEOTIDE SEQUENCE [LARGE SCALE GENOMIC DNA]</scope>
</reference>
<evidence type="ECO:0000313" key="1">
    <source>
        <dbReference type="EMBL" id="CAI6375787.1"/>
    </source>
</evidence>
<comment type="caution">
    <text evidence="1">The sequence shown here is derived from an EMBL/GenBank/DDBJ whole genome shotgun (WGS) entry which is preliminary data.</text>
</comment>
<organism evidence="1 2">
    <name type="scientific">Macrosiphum euphorbiae</name>
    <name type="common">potato aphid</name>
    <dbReference type="NCBI Taxonomy" id="13131"/>
    <lineage>
        <taxon>Eukaryota</taxon>
        <taxon>Metazoa</taxon>
        <taxon>Ecdysozoa</taxon>
        <taxon>Arthropoda</taxon>
        <taxon>Hexapoda</taxon>
        <taxon>Insecta</taxon>
        <taxon>Pterygota</taxon>
        <taxon>Neoptera</taxon>
        <taxon>Paraneoptera</taxon>
        <taxon>Hemiptera</taxon>
        <taxon>Sternorrhyncha</taxon>
        <taxon>Aphidomorpha</taxon>
        <taxon>Aphidoidea</taxon>
        <taxon>Aphididae</taxon>
        <taxon>Macrosiphini</taxon>
        <taxon>Macrosiphum</taxon>
    </lineage>
</organism>
<dbReference type="Proteomes" id="UP001160148">
    <property type="component" value="Unassembled WGS sequence"/>
</dbReference>
<dbReference type="AlphaFoldDB" id="A0AAV0Y7B5"/>
<protein>
    <submittedName>
        <fullName evidence="1">Uncharacterized protein</fullName>
    </submittedName>
</protein>
<evidence type="ECO:0000313" key="2">
    <source>
        <dbReference type="Proteomes" id="UP001160148"/>
    </source>
</evidence>
<dbReference type="PANTHER" id="PTHR46113">
    <property type="entry name" value="SNAC DOMAIN-CONTAINING PROTEIN"/>
    <property type="match status" value="1"/>
</dbReference>
<gene>
    <name evidence="1" type="ORF">MEUPH1_LOCUS29240</name>
</gene>
<accession>A0AAV0Y7B5</accession>
<dbReference type="PANTHER" id="PTHR46113:SF1">
    <property type="entry name" value="PEPTIDASE M17 LEUCYL AMINOPEPTIDASE N-TERMINAL DOMAIN-CONTAINING PROTEIN"/>
    <property type="match status" value="1"/>
</dbReference>
<name>A0AAV0Y7B5_9HEMI</name>